<dbReference type="HAMAP" id="MF_00731">
    <property type="entry name" value="MenE"/>
    <property type="match status" value="1"/>
</dbReference>
<dbReference type="Pfam" id="PF00501">
    <property type="entry name" value="AMP-binding"/>
    <property type="match status" value="1"/>
</dbReference>
<dbReference type="InterPro" id="IPR020845">
    <property type="entry name" value="AMP-binding_CS"/>
</dbReference>
<dbReference type="NCBIfam" id="TIGR01923">
    <property type="entry name" value="menE"/>
    <property type="match status" value="1"/>
</dbReference>
<dbReference type="InterPro" id="IPR025110">
    <property type="entry name" value="AMP-bd_C"/>
</dbReference>
<dbReference type="NCBIfam" id="NF002966">
    <property type="entry name" value="PRK03640.1"/>
    <property type="match status" value="1"/>
</dbReference>
<accession>A0A5Q2THP9</accession>
<keyword evidence="9" id="KW-1185">Reference proteome</keyword>
<dbReference type="EC" id="6.2.1.26" evidence="5"/>
<dbReference type="GO" id="GO:0008756">
    <property type="term" value="F:o-succinylbenzoate-CoA ligase activity"/>
    <property type="evidence" value="ECO:0007669"/>
    <property type="project" value="UniProtKB-UniRule"/>
</dbReference>
<dbReference type="Pfam" id="PF13193">
    <property type="entry name" value="AMP-binding_C"/>
    <property type="match status" value="1"/>
</dbReference>
<sequence>MRGMEHWLTKRAYLTPDNIAIELSNGETLTFAQLYERACEFASKLYTVHQNGHIAMLSNNSSDMVVAFWACTYLNVPVVFLNTRLTAREWQIQCEDADVKTVIFSDQYKEDVQQLTFKAYPFSEIHSFRSVECTLTTDMNLDSVCSMMFTSGTTGRAKPVIHSYHNHWSSAVASALNLGLMPSDKWLACLPLFHIGGLSILFKSVIYGMPVYLLERFDEEKVHRALMEHNVSIISVVAVTCSRLLERLGDEYYPTAFRCMLLGGGPAPKPLLEKAKEKRVPIVQTYGMTETSSQIATLNEAEALRKLGSAGKPLFSASLQIQVDDTTAEPNQVGEIVVKGSMVTTGYYRREQANQEAFRDGWFHTGDLGYLDEEGFLFVVDRRSDLIISGGENIYPAEVEEVLLSFEGVQEAGVTAIEDSKWGQVPVAYVVANEQVTADQLLVHCRSRLASFKVPKQIYFRDQLPRNATNKLQRHLLKS</sequence>
<name>A0A5Q2THP9_9BACI</name>
<dbReference type="InterPro" id="IPR010192">
    <property type="entry name" value="MenE"/>
</dbReference>
<evidence type="ECO:0000256" key="1">
    <source>
        <dbReference type="ARBA" id="ARBA00022428"/>
    </source>
</evidence>
<dbReference type="UniPathway" id="UPA01057">
    <property type="reaction ID" value="UER00166"/>
</dbReference>
<protein>
    <recommendedName>
        <fullName evidence="5">2-succinylbenzoate--CoA ligase</fullName>
        <ecNumber evidence="5">6.2.1.26</ecNumber>
    </recommendedName>
    <alternativeName>
        <fullName evidence="5">o-succinylbenzoyl-CoA synthetase</fullName>
        <shortName evidence="5">OSB-CoA synthetase</shortName>
    </alternativeName>
</protein>
<dbReference type="GO" id="GO:0031956">
    <property type="term" value="F:medium-chain fatty acid-CoA ligase activity"/>
    <property type="evidence" value="ECO:0007669"/>
    <property type="project" value="TreeGrafter"/>
</dbReference>
<feature type="domain" description="AMP-dependent synthetase/ligase" evidence="6">
    <location>
        <begin position="10"/>
        <end position="348"/>
    </location>
</feature>
<evidence type="ECO:0000313" key="9">
    <source>
        <dbReference type="Proteomes" id="UP000339690"/>
    </source>
</evidence>
<proteinExistence type="inferred from homology"/>
<dbReference type="PROSITE" id="PS00455">
    <property type="entry name" value="AMP_BINDING"/>
    <property type="match status" value="1"/>
</dbReference>
<dbReference type="GO" id="GO:0009234">
    <property type="term" value="P:menaquinone biosynthetic process"/>
    <property type="evidence" value="ECO:0007669"/>
    <property type="project" value="UniProtKB-UniRule"/>
</dbReference>
<comment type="similarity">
    <text evidence="5">Belongs to the ATP-dependent AMP-binding enzyme family. MenE subfamily.</text>
</comment>
<evidence type="ECO:0000259" key="6">
    <source>
        <dbReference type="Pfam" id="PF00501"/>
    </source>
</evidence>
<evidence type="ECO:0000256" key="2">
    <source>
        <dbReference type="ARBA" id="ARBA00022598"/>
    </source>
</evidence>
<evidence type="ECO:0000313" key="8">
    <source>
        <dbReference type="EMBL" id="QGH34266.1"/>
    </source>
</evidence>
<keyword evidence="4 5" id="KW-0067">ATP-binding</keyword>
<dbReference type="KEGG" id="grc:GI584_09620"/>
<dbReference type="UniPathway" id="UPA00079"/>
<dbReference type="InterPro" id="IPR042099">
    <property type="entry name" value="ANL_N_sf"/>
</dbReference>
<dbReference type="EMBL" id="CP045915">
    <property type="protein sequence ID" value="QGH34266.1"/>
    <property type="molecule type" value="Genomic_DNA"/>
</dbReference>
<dbReference type="RefSeq" id="WP_153791099.1">
    <property type="nucleotide sequence ID" value="NZ_CP045915.1"/>
</dbReference>
<comment type="pathway">
    <text evidence="5">Quinol/quinone metabolism; 1,4-dihydroxy-2-naphthoate biosynthesis; 1,4-dihydroxy-2-naphthoate from chorismate: step 5/7.</text>
</comment>
<comment type="pathway">
    <text evidence="5">Quinol/quinone metabolism; menaquinone biosynthesis.</text>
</comment>
<evidence type="ECO:0000256" key="4">
    <source>
        <dbReference type="ARBA" id="ARBA00022840"/>
    </source>
</evidence>
<keyword evidence="2 5" id="KW-0436">Ligase</keyword>
<dbReference type="InterPro" id="IPR045851">
    <property type="entry name" value="AMP-bd_C_sf"/>
</dbReference>
<dbReference type="AlphaFoldDB" id="A0A5Q2THP9"/>
<organism evidence="8 9">
    <name type="scientific">Gracilibacillus salitolerans</name>
    <dbReference type="NCBI Taxonomy" id="2663022"/>
    <lineage>
        <taxon>Bacteria</taxon>
        <taxon>Bacillati</taxon>
        <taxon>Bacillota</taxon>
        <taxon>Bacilli</taxon>
        <taxon>Bacillales</taxon>
        <taxon>Bacillaceae</taxon>
        <taxon>Gracilibacillus</taxon>
    </lineage>
</organism>
<evidence type="ECO:0000256" key="3">
    <source>
        <dbReference type="ARBA" id="ARBA00022741"/>
    </source>
</evidence>
<dbReference type="GO" id="GO:0005524">
    <property type="term" value="F:ATP binding"/>
    <property type="evidence" value="ECO:0007669"/>
    <property type="project" value="UniProtKB-KW"/>
</dbReference>
<feature type="domain" description="AMP-binding enzyme C-terminal" evidence="7">
    <location>
        <begin position="398"/>
        <end position="471"/>
    </location>
</feature>
<evidence type="ECO:0000259" key="7">
    <source>
        <dbReference type="Pfam" id="PF13193"/>
    </source>
</evidence>
<dbReference type="GO" id="GO:0006631">
    <property type="term" value="P:fatty acid metabolic process"/>
    <property type="evidence" value="ECO:0007669"/>
    <property type="project" value="TreeGrafter"/>
</dbReference>
<dbReference type="Gene3D" id="3.30.300.30">
    <property type="match status" value="1"/>
</dbReference>
<keyword evidence="3 5" id="KW-0547">Nucleotide-binding</keyword>
<gene>
    <name evidence="5 8" type="primary">menE</name>
    <name evidence="8" type="ORF">GI584_09620</name>
</gene>
<dbReference type="Gene3D" id="3.40.50.12780">
    <property type="entry name" value="N-terminal domain of ligase-like"/>
    <property type="match status" value="1"/>
</dbReference>
<dbReference type="Proteomes" id="UP000339690">
    <property type="component" value="Chromosome"/>
</dbReference>
<dbReference type="InterPro" id="IPR000873">
    <property type="entry name" value="AMP-dep_synth/lig_dom"/>
</dbReference>
<comment type="catalytic activity">
    <reaction evidence="5">
        <text>2-succinylbenzoate + ATP + CoA = 2-succinylbenzoyl-CoA + AMP + diphosphate</text>
        <dbReference type="Rhea" id="RHEA:17009"/>
        <dbReference type="ChEBI" id="CHEBI:18325"/>
        <dbReference type="ChEBI" id="CHEBI:30616"/>
        <dbReference type="ChEBI" id="CHEBI:33019"/>
        <dbReference type="ChEBI" id="CHEBI:57287"/>
        <dbReference type="ChEBI" id="CHEBI:57364"/>
        <dbReference type="ChEBI" id="CHEBI:456215"/>
        <dbReference type="EC" id="6.2.1.26"/>
    </reaction>
</comment>
<dbReference type="PANTHER" id="PTHR43201">
    <property type="entry name" value="ACYL-COA SYNTHETASE"/>
    <property type="match status" value="1"/>
</dbReference>
<dbReference type="PANTHER" id="PTHR43201:SF5">
    <property type="entry name" value="MEDIUM-CHAIN ACYL-COA LIGASE ACSF2, MITOCHONDRIAL"/>
    <property type="match status" value="1"/>
</dbReference>
<comment type="function">
    <text evidence="5">Converts 2-succinylbenzoate (OSB) to 2-succinylbenzoyl-CoA (OSB-CoA).</text>
</comment>
<keyword evidence="1 5" id="KW-0474">Menaquinone biosynthesis</keyword>
<dbReference type="SUPFAM" id="SSF56801">
    <property type="entry name" value="Acetyl-CoA synthetase-like"/>
    <property type="match status" value="1"/>
</dbReference>
<evidence type="ECO:0000256" key="5">
    <source>
        <dbReference type="HAMAP-Rule" id="MF_00731"/>
    </source>
</evidence>
<reference evidence="8 9" key="1">
    <citation type="submission" date="2019-11" db="EMBL/GenBank/DDBJ databases">
        <title>Gracilibacillus salitolerans sp. nov., a moderate halophile isolated from a saline soil in northwest China.</title>
        <authorList>
            <person name="Gan L."/>
        </authorList>
    </citation>
    <scope>NUCLEOTIDE SEQUENCE [LARGE SCALE GENOMIC DNA]</scope>
    <source>
        <strain evidence="8 9">SCU50</strain>
    </source>
</reference>